<accession>A0AAN8G5C2</accession>
<sequence length="360" mass="40065">MSEKTDFQKRLMEIGIHGTISANIALGHELHLFEALAKVGNEGSPATPKQVADESGCKERYVKEWLSVMAAGDIIEVNEEEKFWIPKENVTELTKGLSLQFNLFLPMLLKTYDNLCEVFKKDGPLGLEYSNFTDFYRVMSSFSEALHKKHLVSDFLPALAQDLPKRLEDGGVMFLDVGCGSGFHAALLAQTFPNSNFTGIDVTMEAVHMANQKRKDNGELFDNLAFIQMNAGAMDADWSNKYDVVTIFDACHDQMRPDLCLKEIHRVLKPGGVFGMLEVKGSSNVYKDRKEMGTFAAHMYGVSVFHCLPVGSNSEDALGLGTMWGKERALKLLKDAGFNNISVIPTPQFAINILYVCKKD</sequence>
<evidence type="ECO:0000313" key="3">
    <source>
        <dbReference type="EMBL" id="KAK5965333.1"/>
    </source>
</evidence>
<protein>
    <submittedName>
        <fullName evidence="4">Ubiquinone/menaquinone biosynthesis methyltransferase ubiE</fullName>
    </submittedName>
</protein>
<dbReference type="CDD" id="cd02440">
    <property type="entry name" value="AdoMet_MTases"/>
    <property type="match status" value="1"/>
</dbReference>
<evidence type="ECO:0000313" key="5">
    <source>
        <dbReference type="Proteomes" id="UP001331761"/>
    </source>
</evidence>
<dbReference type="PANTHER" id="PTHR45581">
    <property type="entry name" value="PROTEIN CBG10435"/>
    <property type="match status" value="1"/>
</dbReference>
<dbReference type="SUPFAM" id="SSF53335">
    <property type="entry name" value="S-adenosyl-L-methionine-dependent methyltransferases"/>
    <property type="match status" value="1"/>
</dbReference>
<dbReference type="InterPro" id="IPR029063">
    <property type="entry name" value="SAM-dependent_MTases_sf"/>
</dbReference>
<keyword evidence="4" id="KW-0808">Transferase</keyword>
<keyword evidence="4" id="KW-0830">Ubiquinone</keyword>
<dbReference type="Gene3D" id="3.40.50.150">
    <property type="entry name" value="Vaccinia Virus protein VP39"/>
    <property type="match status" value="1"/>
</dbReference>
<keyword evidence="4" id="KW-0489">Methyltransferase</keyword>
<dbReference type="AlphaFoldDB" id="A0AAN8G5C2"/>
<dbReference type="InterPro" id="IPR048711">
    <property type="entry name" value="WHD_Rv2258c"/>
</dbReference>
<proteinExistence type="predicted"/>
<reference evidence="4 5" key="1">
    <citation type="submission" date="2019-10" db="EMBL/GenBank/DDBJ databases">
        <title>Assembly and Annotation for the nematode Trichostrongylus colubriformis.</title>
        <authorList>
            <person name="Martin J."/>
        </authorList>
    </citation>
    <scope>NUCLEOTIDE SEQUENCE [LARGE SCALE GENOMIC DNA]</scope>
    <source>
        <strain evidence="4">G859</strain>
        <tissue evidence="4">Whole worm</tissue>
    </source>
</reference>
<dbReference type="Pfam" id="PF21320">
    <property type="entry name" value="WHD_Rv2258c"/>
    <property type="match status" value="1"/>
</dbReference>
<evidence type="ECO:0000259" key="1">
    <source>
        <dbReference type="Pfam" id="PF13847"/>
    </source>
</evidence>
<dbReference type="EMBL" id="WIXE01006541">
    <property type="protein sequence ID" value="KAK5981208.1"/>
    <property type="molecule type" value="Genomic_DNA"/>
</dbReference>
<dbReference type="PANTHER" id="PTHR45581:SF3">
    <property type="entry name" value="METHYLTRANSFERASE DOMAIN-CONTAINING PROTEIN"/>
    <property type="match status" value="1"/>
</dbReference>
<dbReference type="EMBL" id="WIXE01024734">
    <property type="protein sequence ID" value="KAK5965333.1"/>
    <property type="molecule type" value="Genomic_DNA"/>
</dbReference>
<dbReference type="Proteomes" id="UP001331761">
    <property type="component" value="Unassembled WGS sequence"/>
</dbReference>
<dbReference type="InterPro" id="IPR025714">
    <property type="entry name" value="Methyltranfer_dom"/>
</dbReference>
<evidence type="ECO:0000259" key="2">
    <source>
        <dbReference type="Pfam" id="PF21320"/>
    </source>
</evidence>
<feature type="domain" description="Methyltransferase" evidence="1">
    <location>
        <begin position="171"/>
        <end position="285"/>
    </location>
</feature>
<organism evidence="4 5">
    <name type="scientific">Trichostrongylus colubriformis</name>
    <name type="common">Black scour worm</name>
    <dbReference type="NCBI Taxonomy" id="6319"/>
    <lineage>
        <taxon>Eukaryota</taxon>
        <taxon>Metazoa</taxon>
        <taxon>Ecdysozoa</taxon>
        <taxon>Nematoda</taxon>
        <taxon>Chromadorea</taxon>
        <taxon>Rhabditida</taxon>
        <taxon>Rhabditina</taxon>
        <taxon>Rhabditomorpha</taxon>
        <taxon>Strongyloidea</taxon>
        <taxon>Trichostrongylidae</taxon>
        <taxon>Trichostrongylus</taxon>
    </lineage>
</organism>
<dbReference type="GO" id="GO:0008168">
    <property type="term" value="F:methyltransferase activity"/>
    <property type="evidence" value="ECO:0007669"/>
    <property type="project" value="UniProtKB-KW"/>
</dbReference>
<gene>
    <name evidence="4" type="ORF">GCK32_012585</name>
    <name evidence="3" type="ORF">GCK32_012872</name>
</gene>
<name>A0AAN8G5C2_TRICO</name>
<dbReference type="GO" id="GO:0032259">
    <property type="term" value="P:methylation"/>
    <property type="evidence" value="ECO:0007669"/>
    <property type="project" value="UniProtKB-KW"/>
</dbReference>
<dbReference type="Pfam" id="PF13847">
    <property type="entry name" value="Methyltransf_31"/>
    <property type="match status" value="1"/>
</dbReference>
<comment type="caution">
    <text evidence="4">The sequence shown here is derived from an EMBL/GenBank/DDBJ whole genome shotgun (WGS) entry which is preliminary data.</text>
</comment>
<keyword evidence="5" id="KW-1185">Reference proteome</keyword>
<evidence type="ECO:0000313" key="4">
    <source>
        <dbReference type="EMBL" id="KAK5981208.1"/>
    </source>
</evidence>
<feature type="domain" description="S-adenosylmethionine-dependent methyltransferase Rv2258c-like winged HTH" evidence="2">
    <location>
        <begin position="20"/>
        <end position="94"/>
    </location>
</feature>